<dbReference type="EMBL" id="NGUO01000001">
    <property type="protein sequence ID" value="OWS72700.1"/>
    <property type="molecule type" value="Genomic_DNA"/>
</dbReference>
<dbReference type="HAMAP" id="MF_02093">
    <property type="entry name" value="Beta_carotene_diox"/>
    <property type="match status" value="1"/>
</dbReference>
<evidence type="ECO:0000313" key="3">
    <source>
        <dbReference type="Proteomes" id="UP000198104"/>
    </source>
</evidence>
<feature type="transmembrane region" description="Helical" evidence="1">
    <location>
        <begin position="7"/>
        <end position="26"/>
    </location>
</feature>
<comment type="similarity">
    <text evidence="1">Belongs to the Brp/Blh beta-carotene diooxygenase family.</text>
</comment>
<dbReference type="InterPro" id="IPR022270">
    <property type="entry name" value="Blh_diox"/>
</dbReference>
<comment type="function">
    <text evidence="1">Catalyzes the cleavage of beta-carotene at its central double bond (15,15') to yield two molecules of all-trans-retinal.</text>
</comment>
<dbReference type="Proteomes" id="UP000198104">
    <property type="component" value="Unassembled WGS sequence"/>
</dbReference>
<feature type="binding site" evidence="1">
    <location>
        <position position="210"/>
    </location>
    <ligand>
        <name>Fe cation</name>
        <dbReference type="ChEBI" id="CHEBI:24875"/>
    </ligand>
</feature>
<comment type="subcellular location">
    <subcellularLocation>
        <location evidence="1">Cell membrane</location>
        <topology evidence="1">Multi-pass membrane protein</topology>
    </subcellularLocation>
</comment>
<dbReference type="OrthoDB" id="8779153at2"/>
<feature type="transmembrane region" description="Helical" evidence="1">
    <location>
        <begin position="156"/>
        <end position="174"/>
    </location>
</feature>
<dbReference type="GO" id="GO:0010436">
    <property type="term" value="F:carotenoid dioxygenase activity"/>
    <property type="evidence" value="ECO:0007669"/>
    <property type="project" value="UniProtKB-UniRule"/>
</dbReference>
<feature type="binding site" evidence="1">
    <location>
        <position position="48"/>
    </location>
    <ligand>
        <name>Fe cation</name>
        <dbReference type="ChEBI" id="CHEBI:24875"/>
    </ligand>
</feature>
<dbReference type="GO" id="GO:0005506">
    <property type="term" value="F:iron ion binding"/>
    <property type="evidence" value="ECO:0007669"/>
    <property type="project" value="UniProtKB-UniRule"/>
</dbReference>
<feature type="binding site" evidence="1">
    <location>
        <position position="214"/>
    </location>
    <ligand>
        <name>Fe cation</name>
        <dbReference type="ChEBI" id="CHEBI:24875"/>
    </ligand>
</feature>
<dbReference type="NCBIfam" id="TIGR03753">
    <property type="entry name" value="blh_monoox"/>
    <property type="match status" value="1"/>
</dbReference>
<comment type="caution">
    <text evidence="2">The sequence shown here is derived from an EMBL/GenBank/DDBJ whole genome shotgun (WGS) entry which is preliminary data.</text>
</comment>
<keyword evidence="1" id="KW-0560">Oxidoreductase</keyword>
<dbReference type="GO" id="GO:0005886">
    <property type="term" value="C:plasma membrane"/>
    <property type="evidence" value="ECO:0007669"/>
    <property type="project" value="UniProtKB-SubCell"/>
</dbReference>
<keyword evidence="1" id="KW-0472">Membrane</keyword>
<feature type="transmembrane region" description="Helical" evidence="1">
    <location>
        <begin position="229"/>
        <end position="248"/>
    </location>
</feature>
<dbReference type="AlphaFoldDB" id="A0A254Q1M0"/>
<accession>A0A254Q1M0</accession>
<keyword evidence="1" id="KW-1003">Cell membrane</keyword>
<protein>
    <recommendedName>
        <fullName evidence="1">Probable beta-carotene 15,15'-dioxygenase</fullName>
        <ecNumber evidence="1">1.13.11.63</ecNumber>
    </recommendedName>
</protein>
<comment type="cofactor">
    <cofactor evidence="1">
        <name>Fe(2+)</name>
        <dbReference type="ChEBI" id="CHEBI:29033"/>
    </cofactor>
</comment>
<proteinExistence type="inferred from homology"/>
<keyword evidence="1" id="KW-0223">Dioxygenase</keyword>
<dbReference type="EC" id="1.13.11.63" evidence="1"/>
<sequence>MNKIQIQGLVFSLITIFIALISVFLPQQTPTSLLYILAALIFFLGVPHGALDPVFAQKLYFLKGLKDWSKFIFIYITLSVIVVLVWWQLPLFFMASFLVCSMMHFSRDLSGKISKITRLIYGGSIIALPTIFHFNEMQDLFSAILDSNTGLQITNFLHLLAWPWLIGSLISIYLGLVRDWVVGLEILAVSLLSTFAPPLIAFTVYFCGMHSVRHILRTKDYADATFMRLSFISMAPMLGVLFMAVLGWHYLPDLPNYEKLLRFIFVGLAALTVPHMLLIDRVSYRL</sequence>
<evidence type="ECO:0000313" key="2">
    <source>
        <dbReference type="EMBL" id="OWS72700.1"/>
    </source>
</evidence>
<reference evidence="2 3" key="1">
    <citation type="submission" date="2017-05" db="EMBL/GenBank/DDBJ databases">
        <title>Polynucleobacter sp. MWH-K35W1 isolated from the permanently anoxic monimolimnion of a meromictic lake.</title>
        <authorList>
            <person name="Hahn M.W."/>
        </authorList>
    </citation>
    <scope>NUCLEOTIDE SEQUENCE [LARGE SCALE GENOMIC DNA]</scope>
    <source>
        <strain evidence="2 3">MWH-K35W1</strain>
    </source>
</reference>
<keyword evidence="1" id="KW-0479">Metal-binding</keyword>
<keyword evidence="1" id="KW-0812">Transmembrane</keyword>
<feature type="transmembrane region" description="Helical" evidence="1">
    <location>
        <begin position="186"/>
        <end position="208"/>
    </location>
</feature>
<comment type="catalytic activity">
    <reaction evidence="1">
        <text>all-trans-beta-carotene + O2 = 2 all-trans-retinal</text>
        <dbReference type="Rhea" id="RHEA:32887"/>
        <dbReference type="ChEBI" id="CHEBI:15379"/>
        <dbReference type="ChEBI" id="CHEBI:17579"/>
        <dbReference type="ChEBI" id="CHEBI:17898"/>
        <dbReference type="EC" id="1.13.11.63"/>
    </reaction>
</comment>
<evidence type="ECO:0000256" key="1">
    <source>
        <dbReference type="HAMAP-Rule" id="MF_02093"/>
    </source>
</evidence>
<dbReference type="RefSeq" id="WP_088526312.1">
    <property type="nucleotide sequence ID" value="NZ_NGUO01000001.1"/>
</dbReference>
<keyword evidence="3" id="KW-1185">Reference proteome</keyword>
<gene>
    <name evidence="2" type="ORF">CBI30_00030</name>
</gene>
<dbReference type="GO" id="GO:0016121">
    <property type="term" value="P:carotene catabolic process"/>
    <property type="evidence" value="ECO:0007669"/>
    <property type="project" value="UniProtKB-UniRule"/>
</dbReference>
<organism evidence="2 3">
    <name type="scientific">Polynucleobacter aenigmaticus</name>
    <dbReference type="NCBI Taxonomy" id="1743164"/>
    <lineage>
        <taxon>Bacteria</taxon>
        <taxon>Pseudomonadati</taxon>
        <taxon>Pseudomonadota</taxon>
        <taxon>Betaproteobacteria</taxon>
        <taxon>Burkholderiales</taxon>
        <taxon>Burkholderiaceae</taxon>
        <taxon>Polynucleobacter</taxon>
    </lineage>
</organism>
<feature type="transmembrane region" description="Helical" evidence="1">
    <location>
        <begin position="72"/>
        <end position="99"/>
    </location>
</feature>
<dbReference type="GO" id="GO:0003834">
    <property type="term" value="F:beta-carotene 15,15'-dioxygenase activity"/>
    <property type="evidence" value="ECO:0007669"/>
    <property type="project" value="UniProtKB-EC"/>
</dbReference>
<feature type="binding site" evidence="1">
    <location>
        <position position="104"/>
    </location>
    <ligand>
        <name>Fe cation</name>
        <dbReference type="ChEBI" id="CHEBI:24875"/>
    </ligand>
</feature>
<name>A0A254Q1M0_9BURK</name>
<keyword evidence="1" id="KW-1133">Transmembrane helix</keyword>
<keyword evidence="1" id="KW-0408">Iron</keyword>
<feature type="transmembrane region" description="Helical" evidence="1">
    <location>
        <begin position="260"/>
        <end position="279"/>
    </location>
</feature>
<feature type="transmembrane region" description="Helical" evidence="1">
    <location>
        <begin position="32"/>
        <end position="51"/>
    </location>
</feature>
<dbReference type="Pfam" id="PF15461">
    <property type="entry name" value="BCD"/>
    <property type="match status" value="1"/>
</dbReference>